<dbReference type="InterPro" id="IPR036847">
    <property type="entry name" value="RimP_C_sf"/>
</dbReference>
<dbReference type="InterPro" id="IPR028998">
    <property type="entry name" value="RimP_C"/>
</dbReference>
<dbReference type="GO" id="GO:0005829">
    <property type="term" value="C:cytosol"/>
    <property type="evidence" value="ECO:0007669"/>
    <property type="project" value="TreeGrafter"/>
</dbReference>
<dbReference type="OrthoDB" id="9805006at2"/>
<sequence length="174" mass="19541">MKLSNKTQALHDLIAPAVQACNVDLWGIEFVPQGKRSLLRIYIDKAIDDNAEPVMNEDGEVEQGRGIGVQDCVLVTQQVGAMLDVHDPISGEYALEVSSPGWDRPFFQLEQMPEYIGQQVALRLITAVENRRKFQAKLLSVDLENEMIQVEVEGNHVLDIDSHNIDKANLIYQD</sequence>
<dbReference type="SUPFAM" id="SSF75420">
    <property type="entry name" value="YhbC-like, N-terminal domain"/>
    <property type="match status" value="1"/>
</dbReference>
<evidence type="ECO:0000259" key="5">
    <source>
        <dbReference type="Pfam" id="PF17384"/>
    </source>
</evidence>
<comment type="similarity">
    <text evidence="3">Belongs to the RimP family.</text>
</comment>
<dbReference type="Gene3D" id="3.30.300.70">
    <property type="entry name" value="RimP-like superfamily, N-terminal"/>
    <property type="match status" value="1"/>
</dbReference>
<dbReference type="NCBIfam" id="NF011224">
    <property type="entry name" value="PRK14631.1"/>
    <property type="match status" value="1"/>
</dbReference>
<dbReference type="FunFam" id="3.30.300.70:FF:000001">
    <property type="entry name" value="Ribosome maturation factor RimP"/>
    <property type="match status" value="1"/>
</dbReference>
<comment type="subcellular location">
    <subcellularLocation>
        <location evidence="3">Cytoplasm</location>
    </subcellularLocation>
</comment>
<feature type="domain" description="Ribosome maturation factor RimP C-terminal" evidence="5">
    <location>
        <begin position="110"/>
        <end position="172"/>
    </location>
</feature>
<comment type="caution">
    <text evidence="6">The sequence shown here is derived from an EMBL/GenBank/DDBJ whole genome shotgun (WGS) entry which is preliminary data.</text>
</comment>
<organism evidence="6 7">
    <name type="scientific">Acinetobacter guerrae</name>
    <dbReference type="NCBI Taxonomy" id="1843371"/>
    <lineage>
        <taxon>Bacteria</taxon>
        <taxon>Pseudomonadati</taxon>
        <taxon>Pseudomonadota</taxon>
        <taxon>Gammaproteobacteria</taxon>
        <taxon>Moraxellales</taxon>
        <taxon>Moraxellaceae</taxon>
        <taxon>Acinetobacter</taxon>
    </lineage>
</organism>
<reference evidence="6 7" key="1">
    <citation type="submission" date="2018-09" db="EMBL/GenBank/DDBJ databases">
        <title>The draft genome of Acinetobacter spp. strains.</title>
        <authorList>
            <person name="Qin J."/>
            <person name="Feng Y."/>
            <person name="Zong Z."/>
        </authorList>
    </citation>
    <scope>NUCLEOTIDE SEQUENCE [LARGE SCALE GENOMIC DNA]</scope>
    <source>
        <strain evidence="6 7">WCHAc060096</strain>
    </source>
</reference>
<proteinExistence type="inferred from homology"/>
<dbReference type="SUPFAM" id="SSF74942">
    <property type="entry name" value="YhbC-like, C-terminal domain"/>
    <property type="match status" value="1"/>
</dbReference>
<dbReference type="InterPro" id="IPR035956">
    <property type="entry name" value="RimP_N_sf"/>
</dbReference>
<keyword evidence="7" id="KW-1185">Reference proteome</keyword>
<evidence type="ECO:0000256" key="2">
    <source>
        <dbReference type="ARBA" id="ARBA00022517"/>
    </source>
</evidence>
<evidence type="ECO:0000256" key="1">
    <source>
        <dbReference type="ARBA" id="ARBA00022490"/>
    </source>
</evidence>
<dbReference type="GO" id="GO:0000028">
    <property type="term" value="P:ribosomal small subunit assembly"/>
    <property type="evidence" value="ECO:0007669"/>
    <property type="project" value="TreeGrafter"/>
</dbReference>
<dbReference type="CDD" id="cd01734">
    <property type="entry name" value="YlxS_C"/>
    <property type="match status" value="1"/>
</dbReference>
<evidence type="ECO:0000256" key="3">
    <source>
        <dbReference type="HAMAP-Rule" id="MF_01077"/>
    </source>
</evidence>
<dbReference type="EMBL" id="RAXU01000015">
    <property type="protein sequence ID" value="RKG32351.1"/>
    <property type="molecule type" value="Genomic_DNA"/>
</dbReference>
<dbReference type="Proteomes" id="UP000269001">
    <property type="component" value="Unassembled WGS sequence"/>
</dbReference>
<dbReference type="PANTHER" id="PTHR33867:SF1">
    <property type="entry name" value="RIBOSOME MATURATION FACTOR RIMP"/>
    <property type="match status" value="1"/>
</dbReference>
<keyword evidence="1 3" id="KW-0963">Cytoplasm</keyword>
<dbReference type="AlphaFoldDB" id="A0A3A8ETZ9"/>
<dbReference type="HAMAP" id="MF_01077">
    <property type="entry name" value="RimP"/>
    <property type="match status" value="1"/>
</dbReference>
<gene>
    <name evidence="3 6" type="primary">rimP</name>
    <name evidence="6" type="ORF">D7V21_11835</name>
</gene>
<dbReference type="Pfam" id="PF02576">
    <property type="entry name" value="RimP_N"/>
    <property type="match status" value="1"/>
</dbReference>
<dbReference type="InterPro" id="IPR003728">
    <property type="entry name" value="Ribosome_maturation_RimP"/>
</dbReference>
<feature type="domain" description="Ribosome maturation factor RimP N-terminal" evidence="4">
    <location>
        <begin position="13"/>
        <end position="103"/>
    </location>
</feature>
<dbReference type="PANTHER" id="PTHR33867">
    <property type="entry name" value="RIBOSOME MATURATION FACTOR RIMP"/>
    <property type="match status" value="1"/>
</dbReference>
<dbReference type="RefSeq" id="WP_120370680.1">
    <property type="nucleotide sequence ID" value="NZ_BKYM01000004.1"/>
</dbReference>
<dbReference type="InterPro" id="IPR028989">
    <property type="entry name" value="RimP_N"/>
</dbReference>
<accession>A0A3A8ETZ9</accession>
<dbReference type="Gene3D" id="2.30.30.180">
    <property type="entry name" value="Ribosome maturation factor RimP, C-terminal domain"/>
    <property type="match status" value="1"/>
</dbReference>
<dbReference type="Pfam" id="PF17384">
    <property type="entry name" value="DUF150_C"/>
    <property type="match status" value="1"/>
</dbReference>
<comment type="function">
    <text evidence="3">Required for maturation of 30S ribosomal subunits.</text>
</comment>
<evidence type="ECO:0000313" key="7">
    <source>
        <dbReference type="Proteomes" id="UP000269001"/>
    </source>
</evidence>
<keyword evidence="2 3" id="KW-0690">Ribosome biogenesis</keyword>
<evidence type="ECO:0000313" key="6">
    <source>
        <dbReference type="EMBL" id="RKG32351.1"/>
    </source>
</evidence>
<protein>
    <recommendedName>
        <fullName evidence="3">Ribosome maturation factor RimP</fullName>
    </recommendedName>
</protein>
<evidence type="ECO:0000259" key="4">
    <source>
        <dbReference type="Pfam" id="PF02576"/>
    </source>
</evidence>
<name>A0A3A8ETZ9_9GAMM</name>
<dbReference type="GO" id="GO:0006412">
    <property type="term" value="P:translation"/>
    <property type="evidence" value="ECO:0007669"/>
    <property type="project" value="TreeGrafter"/>
</dbReference>